<dbReference type="Proteomes" id="UP000292702">
    <property type="component" value="Unassembled WGS sequence"/>
</dbReference>
<accession>A0A4V2MXM6</accession>
<evidence type="ECO:0000259" key="2">
    <source>
        <dbReference type="Pfam" id="PF20153"/>
    </source>
</evidence>
<dbReference type="Pfam" id="PF20153">
    <property type="entry name" value="DUF6535"/>
    <property type="match status" value="1"/>
</dbReference>
<gene>
    <name evidence="3" type="ORF">EIP91_001786</name>
</gene>
<keyword evidence="4" id="KW-1185">Reference proteome</keyword>
<dbReference type="STRING" id="92696.A0A4V2MXM6"/>
<organism evidence="3 4">
    <name type="scientific">Steccherinum ochraceum</name>
    <dbReference type="NCBI Taxonomy" id="92696"/>
    <lineage>
        <taxon>Eukaryota</taxon>
        <taxon>Fungi</taxon>
        <taxon>Dikarya</taxon>
        <taxon>Basidiomycota</taxon>
        <taxon>Agaricomycotina</taxon>
        <taxon>Agaricomycetes</taxon>
        <taxon>Polyporales</taxon>
        <taxon>Steccherinaceae</taxon>
        <taxon>Steccherinum</taxon>
    </lineage>
</organism>
<dbReference type="EMBL" id="RWJN01000015">
    <property type="protein sequence ID" value="TCD70757.1"/>
    <property type="molecule type" value="Genomic_DNA"/>
</dbReference>
<comment type="caution">
    <text evidence="3">The sequence shown here is derived from an EMBL/GenBank/DDBJ whole genome shotgun (WGS) entry which is preliminary data.</text>
</comment>
<dbReference type="OrthoDB" id="3219854at2759"/>
<evidence type="ECO:0000313" key="3">
    <source>
        <dbReference type="EMBL" id="TCD70757.1"/>
    </source>
</evidence>
<name>A0A4V2MXM6_9APHY</name>
<evidence type="ECO:0000256" key="1">
    <source>
        <dbReference type="SAM" id="Phobius"/>
    </source>
</evidence>
<evidence type="ECO:0000313" key="4">
    <source>
        <dbReference type="Proteomes" id="UP000292702"/>
    </source>
</evidence>
<protein>
    <recommendedName>
        <fullName evidence="2">DUF6535 domain-containing protein</fullName>
    </recommendedName>
</protein>
<keyword evidence="1" id="KW-1133">Transmembrane helix</keyword>
<dbReference type="AlphaFoldDB" id="A0A4V2MXM6"/>
<feature type="transmembrane region" description="Helical" evidence="1">
    <location>
        <begin position="138"/>
        <end position="163"/>
    </location>
</feature>
<feature type="domain" description="DUF6535" evidence="2">
    <location>
        <begin position="2"/>
        <end position="133"/>
    </location>
</feature>
<feature type="transmembrane region" description="Helical" evidence="1">
    <location>
        <begin position="114"/>
        <end position="132"/>
    </location>
</feature>
<proteinExistence type="predicted"/>
<keyword evidence="1" id="KW-0472">Membrane</keyword>
<feature type="transmembrane region" description="Helical" evidence="1">
    <location>
        <begin position="47"/>
        <end position="69"/>
    </location>
</feature>
<keyword evidence="1" id="KW-0812">Transmembrane</keyword>
<dbReference type="InterPro" id="IPR045338">
    <property type="entry name" value="DUF6535"/>
</dbReference>
<sequence length="854" mass="96256">MTLSDLKPDPTQTTQALLQNILLALNDTSGVSSATIPAWNGLSVSVVWVQSLLYASLACSLFAALGAVLGKQWLSRYSSVGERGTVEDRNKERHRKLQGLEVWHFRRVLEALPVLLQLSLLLFGLALSVYMWTQQRVVAIVLIVANCLGAVFYFSVIGVSVVFDDSPFQTPLSDILRQTFLPIVHGISNVWRRVNASVQSSVRYVLRHTICQCRPGVAPSAHSDLSSRQLPVTVHNHWSKNSPQSGPPLSIQVVPHKDDRLSAEALLWLLDTSTDPIVQADAIQAAHLIQWPTHLLKLLCTRWRLDFLLQQILSCFETGPSGGVHLPSSHEHRATGLCAAFLFVYWERRVLDWNAANQWVMMNGHDLNHKYDKELEVLQAYQHSSNKDRFTLYLTFLTLRVGLADLESRGKFIAYCSPRMSTQTLCTRTLFYLAQMPAVDRLHSRWSRLRAISRYYSQFQSSKDELEVDLEGNSAEDSEAIQVSVVAFAMVLGYRRVNIYKAEWRADVDGLARWTPDSSDQSAMTASLMDLYSGSDLEEEVLWHATECVFAMIARCSGMFGARKTKIDTSNKHLLPALIWAAKASPDEFGLKSPGNSLFQLHLATLNLIRILSTLPLSSNSSFREVVAHCSLFMAQPSKTLTEGSDMHHVFRHIYNRDKLFVEIIASLLEDSNDPRLDKLANKTFVRSWAQVVGRWTIPGDRRHEVDPGAFSARNLLSFAKVRRSHDQDWGDDADLIQRVAVVATWTEWRYSRNWRNKGPPGNPKLLVDHTMEVMDALHVRNALGVQGYIRDIRDDIEEPATYLRSVSTVVLQPALDALSRKLYGIEQLENISPSQIPLPLSPSISLRDTDEDR</sequence>
<reference evidence="3 4" key="1">
    <citation type="submission" date="2018-11" db="EMBL/GenBank/DDBJ databases">
        <title>Genome assembly of Steccherinum ochraceum LE-BIN_3174, the white-rot fungus of the Steccherinaceae family (The Residual Polyporoid clade, Polyporales, Basidiomycota).</title>
        <authorList>
            <person name="Fedorova T.V."/>
            <person name="Glazunova O.A."/>
            <person name="Landesman E.O."/>
            <person name="Moiseenko K.V."/>
            <person name="Psurtseva N.V."/>
            <person name="Savinova O.S."/>
            <person name="Shakhova N.V."/>
            <person name="Tyazhelova T.V."/>
            <person name="Vasina D.V."/>
        </authorList>
    </citation>
    <scope>NUCLEOTIDE SEQUENCE [LARGE SCALE GENOMIC DNA]</scope>
    <source>
        <strain evidence="3 4">LE-BIN_3174</strain>
    </source>
</reference>